<keyword evidence="2" id="KW-1185">Reference proteome</keyword>
<organism evidence="1 2">
    <name type="scientific">Sphingorhabdus pulchriflava</name>
    <dbReference type="NCBI Taxonomy" id="2292257"/>
    <lineage>
        <taxon>Bacteria</taxon>
        <taxon>Pseudomonadati</taxon>
        <taxon>Pseudomonadota</taxon>
        <taxon>Alphaproteobacteria</taxon>
        <taxon>Sphingomonadales</taxon>
        <taxon>Sphingomonadaceae</taxon>
        <taxon>Sphingorhabdus</taxon>
    </lineage>
</organism>
<protein>
    <submittedName>
        <fullName evidence="1">Phage tail assembly chaperone</fullName>
    </submittedName>
</protein>
<evidence type="ECO:0000313" key="2">
    <source>
        <dbReference type="Proteomes" id="UP000263833"/>
    </source>
</evidence>
<dbReference type="EMBL" id="QRGP01000001">
    <property type="protein sequence ID" value="RDV07778.1"/>
    <property type="molecule type" value="Genomic_DNA"/>
</dbReference>
<proteinExistence type="predicted"/>
<accession>A0A371BJL8</accession>
<gene>
    <name evidence="1" type="ORF">DXH95_01165</name>
</gene>
<reference evidence="2" key="1">
    <citation type="submission" date="2018-08" db="EMBL/GenBank/DDBJ databases">
        <authorList>
            <person name="Kim S.-J."/>
            <person name="Jung G.-Y."/>
        </authorList>
    </citation>
    <scope>NUCLEOTIDE SEQUENCE [LARGE SCALE GENOMIC DNA]</scope>
    <source>
        <strain evidence="2">GY_G</strain>
    </source>
</reference>
<dbReference type="RefSeq" id="WP_115549325.1">
    <property type="nucleotide sequence ID" value="NZ_QRGP01000001.1"/>
</dbReference>
<dbReference type="InterPro" id="IPR019056">
    <property type="entry name" value="Phage_TAC_6"/>
</dbReference>
<comment type="caution">
    <text evidence="1">The sequence shown here is derived from an EMBL/GenBank/DDBJ whole genome shotgun (WGS) entry which is preliminary data.</text>
</comment>
<name>A0A371BJL8_9SPHN</name>
<evidence type="ECO:0000313" key="1">
    <source>
        <dbReference type="EMBL" id="RDV07778.1"/>
    </source>
</evidence>
<dbReference type="AlphaFoldDB" id="A0A371BJL8"/>
<sequence>MARRLSGQTALILGWRPEEFWTATPAELLAIFSAALPASTEAVDAQSLANLMEQFPDAPTGGD</sequence>
<dbReference type="Pfam" id="PF09550">
    <property type="entry name" value="Phage_TAC_6"/>
    <property type="match status" value="1"/>
</dbReference>
<dbReference type="Proteomes" id="UP000263833">
    <property type="component" value="Unassembled WGS sequence"/>
</dbReference>
<dbReference type="OrthoDB" id="7582980at2"/>